<proteinExistence type="predicted"/>
<protein>
    <submittedName>
        <fullName evidence="1">Uncharacterized protein</fullName>
    </submittedName>
</protein>
<accession>A0A7C8JVZ6</accession>
<dbReference type="OrthoDB" id="10273457at2759"/>
<evidence type="ECO:0000313" key="2">
    <source>
        <dbReference type="Proteomes" id="UP000297595"/>
    </source>
</evidence>
<sequence>MFFFKDQAGALLLTYINRIQVRGRRGYDDYSILFAARISGMVSSVFMMLLSIDYQTIFDIQSGILRMIEVDRTEILEKRQDKIGVIGSTPPCHRRDERWFVRAQDPMMNSGLLL</sequence>
<dbReference type="Proteomes" id="UP000297595">
    <property type="component" value="Unassembled WGS sequence"/>
</dbReference>
<gene>
    <name evidence="1" type="ORF">EYR41_006892</name>
</gene>
<comment type="caution">
    <text evidence="1">The sequence shown here is derived from an EMBL/GenBank/DDBJ whole genome shotgun (WGS) entry which is preliminary data.</text>
</comment>
<name>A0A7C8JVZ6_ORBOL</name>
<organism evidence="1 2">
    <name type="scientific">Orbilia oligospora</name>
    <name type="common">Nematode-trapping fungus</name>
    <name type="synonym">Arthrobotrys oligospora</name>
    <dbReference type="NCBI Taxonomy" id="2813651"/>
    <lineage>
        <taxon>Eukaryota</taxon>
        <taxon>Fungi</taxon>
        <taxon>Dikarya</taxon>
        <taxon>Ascomycota</taxon>
        <taxon>Pezizomycotina</taxon>
        <taxon>Orbiliomycetes</taxon>
        <taxon>Orbiliales</taxon>
        <taxon>Orbiliaceae</taxon>
        <taxon>Orbilia</taxon>
    </lineage>
</organism>
<dbReference type="EMBL" id="SOZJ01000004">
    <property type="protein sequence ID" value="TGJ67786.1"/>
    <property type="molecule type" value="Genomic_DNA"/>
</dbReference>
<dbReference type="AlphaFoldDB" id="A0A7C8JVZ6"/>
<reference evidence="1 2" key="1">
    <citation type="submission" date="2019-03" db="EMBL/GenBank/DDBJ databases">
        <title>Nematode-trapping fungi genome.</title>
        <authorList>
            <person name="Vidal-Diez De Ulzurrun G."/>
        </authorList>
    </citation>
    <scope>NUCLEOTIDE SEQUENCE [LARGE SCALE GENOMIC DNA]</scope>
    <source>
        <strain evidence="1 2">TWF154</strain>
    </source>
</reference>
<evidence type="ECO:0000313" key="1">
    <source>
        <dbReference type="EMBL" id="TGJ67786.1"/>
    </source>
</evidence>